<evidence type="ECO:0000256" key="2">
    <source>
        <dbReference type="ARBA" id="ARBA00022614"/>
    </source>
</evidence>
<evidence type="ECO:0000313" key="8">
    <source>
        <dbReference type="EMBL" id="KAJ7948582.1"/>
    </source>
</evidence>
<dbReference type="FunFam" id="3.40.50.300:FF:001091">
    <property type="entry name" value="Probable disease resistance protein At1g61300"/>
    <property type="match status" value="1"/>
</dbReference>
<dbReference type="InterPro" id="IPR032675">
    <property type="entry name" value="LRR_dom_sf"/>
</dbReference>
<dbReference type="Pfam" id="PF23247">
    <property type="entry name" value="LRR_RPS2"/>
    <property type="match status" value="1"/>
</dbReference>
<dbReference type="InterPro" id="IPR027417">
    <property type="entry name" value="P-loop_NTPase"/>
</dbReference>
<evidence type="ECO:0000313" key="9">
    <source>
        <dbReference type="Proteomes" id="UP001163823"/>
    </source>
</evidence>
<evidence type="ECO:0000259" key="7">
    <source>
        <dbReference type="SMART" id="SM00382"/>
    </source>
</evidence>
<dbReference type="Gene3D" id="1.10.10.10">
    <property type="entry name" value="Winged helix-like DNA-binding domain superfamily/Winged helix DNA-binding domain"/>
    <property type="match status" value="1"/>
</dbReference>
<dbReference type="InterPro" id="IPR057135">
    <property type="entry name" value="At4g27190-like_LRR"/>
</dbReference>
<dbReference type="PANTHER" id="PTHR33463:SF187">
    <property type="entry name" value="AND NB-ARC DOMAIN DISEASE RESISTANCE PROTEIN, PUTATIVE-RELATED"/>
    <property type="match status" value="1"/>
</dbReference>
<evidence type="ECO:0000256" key="4">
    <source>
        <dbReference type="ARBA" id="ARBA00022741"/>
    </source>
</evidence>
<feature type="domain" description="AAA+ ATPase" evidence="7">
    <location>
        <begin position="162"/>
        <end position="297"/>
    </location>
</feature>
<evidence type="ECO:0000256" key="3">
    <source>
        <dbReference type="ARBA" id="ARBA00022737"/>
    </source>
</evidence>
<proteinExistence type="inferred from homology"/>
<dbReference type="KEGG" id="qsa:O6P43_029035"/>
<keyword evidence="5" id="KW-0611">Plant defense</keyword>
<reference evidence="8" key="1">
    <citation type="journal article" date="2023" name="Science">
        <title>Elucidation of the pathway for biosynthesis of saponin adjuvants from the soapbark tree.</title>
        <authorList>
            <person name="Reed J."/>
            <person name="Orme A."/>
            <person name="El-Demerdash A."/>
            <person name="Owen C."/>
            <person name="Martin L.B.B."/>
            <person name="Misra R.C."/>
            <person name="Kikuchi S."/>
            <person name="Rejzek M."/>
            <person name="Martin A.C."/>
            <person name="Harkess A."/>
            <person name="Leebens-Mack J."/>
            <person name="Louveau T."/>
            <person name="Stephenson M.J."/>
            <person name="Osbourn A."/>
        </authorList>
    </citation>
    <scope>NUCLEOTIDE SEQUENCE</scope>
    <source>
        <strain evidence="8">S10</strain>
    </source>
</reference>
<dbReference type="InterPro" id="IPR001611">
    <property type="entry name" value="Leu-rich_rpt"/>
</dbReference>
<dbReference type="AlphaFoldDB" id="A0AAD7PAZ9"/>
<keyword evidence="6" id="KW-0067">ATP-binding</keyword>
<dbReference type="SUPFAM" id="SSF52058">
    <property type="entry name" value="L domain-like"/>
    <property type="match status" value="1"/>
</dbReference>
<keyword evidence="9" id="KW-1185">Reference proteome</keyword>
<dbReference type="Proteomes" id="UP001163823">
    <property type="component" value="Chromosome 12"/>
</dbReference>
<dbReference type="PRINTS" id="PR00364">
    <property type="entry name" value="DISEASERSIST"/>
</dbReference>
<dbReference type="Gene3D" id="3.40.50.300">
    <property type="entry name" value="P-loop containing nucleotide triphosphate hydrolases"/>
    <property type="match status" value="1"/>
</dbReference>
<dbReference type="InterPro" id="IPR042197">
    <property type="entry name" value="Apaf_helical"/>
</dbReference>
<keyword evidence="3" id="KW-0677">Repeat</keyword>
<keyword evidence="4" id="KW-0547">Nucleotide-binding</keyword>
<dbReference type="SUPFAM" id="SSF52540">
    <property type="entry name" value="P-loop containing nucleoside triphosphate hydrolases"/>
    <property type="match status" value="1"/>
</dbReference>
<dbReference type="Pfam" id="PF13855">
    <property type="entry name" value="LRR_8"/>
    <property type="match status" value="1"/>
</dbReference>
<dbReference type="GO" id="GO:0043531">
    <property type="term" value="F:ADP binding"/>
    <property type="evidence" value="ECO:0007669"/>
    <property type="project" value="InterPro"/>
</dbReference>
<dbReference type="GO" id="GO:0006952">
    <property type="term" value="P:defense response"/>
    <property type="evidence" value="ECO:0007669"/>
    <property type="project" value="UniProtKB-KW"/>
</dbReference>
<dbReference type="InterPro" id="IPR036388">
    <property type="entry name" value="WH-like_DNA-bd_sf"/>
</dbReference>
<dbReference type="GO" id="GO:0005524">
    <property type="term" value="F:ATP binding"/>
    <property type="evidence" value="ECO:0007669"/>
    <property type="project" value="UniProtKB-KW"/>
</dbReference>
<dbReference type="Gene3D" id="1.10.8.430">
    <property type="entry name" value="Helical domain of apoptotic protease-activating factors"/>
    <property type="match status" value="1"/>
</dbReference>
<sequence>MAAWILESLLQINQTCFMVLDQLSRYNSINDSMQILKVKLEELRCLEADVNKELEYVELKQGKKRKREVGNWLRNVESKKNEVHAIDREVRGGGLLVHLKLGKRVEKLTREVAELVERGRFHGGLMLSAQDTRGDPLLATKLVGKMFHINMDKIWEWLVTGKVLSIGVYGMGGVGKTTLVTHIHNQVLARIAFFDDVFWVSMSQGISIRKLQNDIAKTIGLNLSKEDDGKKRAAKLSQALMKRKQCVLILDDVWNHFHLEKVGIPLRVNGCKLILTSRSLDVCRRIGCQKNIKVKPLSEEEAWVLFLQNLGNHVTLPPVLINIARSIAKECAALPLGIITMARNMRGVEDISEWRYALEELRKSEVTQGEMEMEVYRVLRFSYARLNNEILQHCFLYCALYPNDFEIERDMLIESFLDEQLIKGMKNLGAAFDEGHTIINKLENNCLLEKVENYIGGNKCMRLHDSISHIAISMMKGSSRYMTPIKSVEGYFGGNEMVKMHDLVRAMAISVIRDSRQIMVKAGLQLTEIPGENEWTEDLEKVSLMRNWIREIPSGLSPKCPKLRTLILKYNESLTWISHSFFSHMSALMVLDLSFTDIENLPNSVSDLKTLTALLLSFCKRLRYVPSLAKLQALVRLDLSHTAITEVPHGMEMLINLRWLNLYTKTLKLFPGSIIAKLNHLQFLILHWSSGKIKVKVEDIVGLKMLETFAGNLHDLPHFNAISRTMQIVGPKNYLLQLGTGEHLTGTPRIYFMEVCLSKDVIITGCGIREGEMCLELPVDIQRLKIEQCRDVKSLCDILSLKNASSLRRCEIGNCDGQEYLFSLSCSSSCCTSLQNLESLELYNLRSLHALCKEDEAGTPCLPSFRSFSSLRYFCIYHCHNIKKLLTPGLLTNLQNLEEITVHHCNSMKEIISVTAVAEEHLHRREFDESSSSNLSVFNKNDVTTFTHKKLVSLSLKYLPELESICGGLMVCHSLQNFRIFKCPKLKRLPQTIPSVQILLYDSF</sequence>
<dbReference type="InterPro" id="IPR003593">
    <property type="entry name" value="AAA+_ATPase"/>
</dbReference>
<evidence type="ECO:0000256" key="6">
    <source>
        <dbReference type="ARBA" id="ARBA00022840"/>
    </source>
</evidence>
<comment type="caution">
    <text evidence="8">The sequence shown here is derived from an EMBL/GenBank/DDBJ whole genome shotgun (WGS) entry which is preliminary data.</text>
</comment>
<dbReference type="SMART" id="SM00382">
    <property type="entry name" value="AAA"/>
    <property type="match status" value="1"/>
</dbReference>
<accession>A0AAD7PAZ9</accession>
<name>A0AAD7PAZ9_QUISA</name>
<keyword evidence="2" id="KW-0433">Leucine-rich repeat</keyword>
<dbReference type="EMBL" id="JARAOO010000012">
    <property type="protein sequence ID" value="KAJ7948582.1"/>
    <property type="molecule type" value="Genomic_DNA"/>
</dbReference>
<evidence type="ECO:0000256" key="1">
    <source>
        <dbReference type="ARBA" id="ARBA00008894"/>
    </source>
</evidence>
<comment type="similarity">
    <text evidence="1">Belongs to the disease resistance NB-LRR family.</text>
</comment>
<protein>
    <submittedName>
        <fullName evidence="8">Disease resistance protein</fullName>
    </submittedName>
</protein>
<dbReference type="PANTHER" id="PTHR33463">
    <property type="entry name" value="NB-ARC DOMAIN-CONTAINING PROTEIN-RELATED"/>
    <property type="match status" value="1"/>
</dbReference>
<dbReference type="Pfam" id="PF00931">
    <property type="entry name" value="NB-ARC"/>
    <property type="match status" value="1"/>
</dbReference>
<dbReference type="Gene3D" id="3.80.10.10">
    <property type="entry name" value="Ribonuclease Inhibitor"/>
    <property type="match status" value="2"/>
</dbReference>
<dbReference type="InterPro" id="IPR050905">
    <property type="entry name" value="Plant_NBS-LRR"/>
</dbReference>
<gene>
    <name evidence="8" type="ORF">O6P43_029035</name>
</gene>
<organism evidence="8 9">
    <name type="scientific">Quillaja saponaria</name>
    <name type="common">Soap bark tree</name>
    <dbReference type="NCBI Taxonomy" id="32244"/>
    <lineage>
        <taxon>Eukaryota</taxon>
        <taxon>Viridiplantae</taxon>
        <taxon>Streptophyta</taxon>
        <taxon>Embryophyta</taxon>
        <taxon>Tracheophyta</taxon>
        <taxon>Spermatophyta</taxon>
        <taxon>Magnoliopsida</taxon>
        <taxon>eudicotyledons</taxon>
        <taxon>Gunneridae</taxon>
        <taxon>Pentapetalae</taxon>
        <taxon>rosids</taxon>
        <taxon>fabids</taxon>
        <taxon>Fabales</taxon>
        <taxon>Quillajaceae</taxon>
        <taxon>Quillaja</taxon>
    </lineage>
</organism>
<dbReference type="InterPro" id="IPR002182">
    <property type="entry name" value="NB-ARC"/>
</dbReference>
<evidence type="ECO:0000256" key="5">
    <source>
        <dbReference type="ARBA" id="ARBA00022821"/>
    </source>
</evidence>